<keyword evidence="5 9" id="KW-0547">Nucleotide-binding</keyword>
<evidence type="ECO:0000256" key="7">
    <source>
        <dbReference type="ARBA" id="ARBA00022840"/>
    </source>
</evidence>
<dbReference type="Proteomes" id="UP000009877">
    <property type="component" value="Unassembled WGS sequence"/>
</dbReference>
<feature type="site" description="Transition state stabilizer" evidence="9">
    <location>
        <position position="259"/>
    </location>
</feature>
<keyword evidence="2 9" id="KW-0055">Arginine biosynthesis</keyword>
<feature type="domain" description="Aspartate/glutamate/uridylate kinase" evidence="11">
    <location>
        <begin position="33"/>
        <end position="278"/>
    </location>
</feature>
<feature type="site" description="Transition state stabilizer" evidence="9">
    <location>
        <position position="36"/>
    </location>
</feature>
<dbReference type="InterPro" id="IPR036393">
    <property type="entry name" value="AceGlu_kinase-like_sf"/>
</dbReference>
<dbReference type="PANTHER" id="PTHR23342:SF0">
    <property type="entry name" value="N-ACETYLGLUTAMATE SYNTHASE, MITOCHONDRIAL"/>
    <property type="match status" value="1"/>
</dbReference>
<evidence type="ECO:0000256" key="10">
    <source>
        <dbReference type="SAM" id="MobiDB-lite"/>
    </source>
</evidence>
<dbReference type="InterPro" id="IPR037528">
    <property type="entry name" value="ArgB"/>
</dbReference>
<evidence type="ECO:0000313" key="13">
    <source>
        <dbReference type="Proteomes" id="UP000009877"/>
    </source>
</evidence>
<keyword evidence="9" id="KW-0963">Cytoplasm</keyword>
<name>M2YE40_9MICC</name>
<keyword evidence="4 9" id="KW-0808">Transferase</keyword>
<dbReference type="InterPro" id="IPR041727">
    <property type="entry name" value="NAGK-C"/>
</dbReference>
<dbReference type="InterPro" id="IPR001048">
    <property type="entry name" value="Asp/Glu/Uridylate_kinase"/>
</dbReference>
<comment type="subcellular location">
    <subcellularLocation>
        <location evidence="9">Cytoplasm</location>
    </subcellularLocation>
</comment>
<dbReference type="EMBL" id="ANHZ02000008">
    <property type="protein sequence ID" value="EME36869.1"/>
    <property type="molecule type" value="Genomic_DNA"/>
</dbReference>
<comment type="similarity">
    <text evidence="9">Belongs to the acetylglutamate kinase family. ArgB subfamily.</text>
</comment>
<dbReference type="GO" id="GO:0005524">
    <property type="term" value="F:ATP binding"/>
    <property type="evidence" value="ECO:0007669"/>
    <property type="project" value="UniProtKB-UniRule"/>
</dbReference>
<dbReference type="EC" id="2.7.2.8" evidence="9"/>
<evidence type="ECO:0000313" key="12">
    <source>
        <dbReference type="EMBL" id="EME36869.1"/>
    </source>
</evidence>
<feature type="compositionally biased region" description="Low complexity" evidence="10">
    <location>
        <begin position="342"/>
        <end position="369"/>
    </location>
</feature>
<keyword evidence="7 9" id="KW-0067">ATP-binding</keyword>
<evidence type="ECO:0000256" key="3">
    <source>
        <dbReference type="ARBA" id="ARBA00022605"/>
    </source>
</evidence>
<dbReference type="HAMAP" id="MF_00082">
    <property type="entry name" value="ArgB"/>
    <property type="match status" value="1"/>
</dbReference>
<feature type="region of interest" description="Disordered" evidence="10">
    <location>
        <begin position="331"/>
        <end position="375"/>
    </location>
</feature>
<dbReference type="InterPro" id="IPR001057">
    <property type="entry name" value="Glu/AcGlu_kinase"/>
</dbReference>
<keyword evidence="13" id="KW-1185">Reference proteome</keyword>
<dbReference type="InterPro" id="IPR004662">
    <property type="entry name" value="AcgluKinase_fam"/>
</dbReference>
<comment type="catalytic activity">
    <reaction evidence="8 9">
        <text>N-acetyl-L-glutamate + ATP = N-acetyl-L-glutamyl 5-phosphate + ADP</text>
        <dbReference type="Rhea" id="RHEA:14629"/>
        <dbReference type="ChEBI" id="CHEBI:30616"/>
        <dbReference type="ChEBI" id="CHEBI:44337"/>
        <dbReference type="ChEBI" id="CHEBI:57936"/>
        <dbReference type="ChEBI" id="CHEBI:456216"/>
        <dbReference type="EC" id="2.7.2.8"/>
    </reaction>
</comment>
<organism evidence="12 13">
    <name type="scientific">Kocuria palustris PEL</name>
    <dbReference type="NCBI Taxonomy" id="1236550"/>
    <lineage>
        <taxon>Bacteria</taxon>
        <taxon>Bacillati</taxon>
        <taxon>Actinomycetota</taxon>
        <taxon>Actinomycetes</taxon>
        <taxon>Micrococcales</taxon>
        <taxon>Micrococcaceae</taxon>
        <taxon>Kocuria</taxon>
    </lineage>
</organism>
<dbReference type="FunFam" id="3.40.1160.10:FF:000004">
    <property type="entry name" value="Acetylglutamate kinase"/>
    <property type="match status" value="1"/>
</dbReference>
<evidence type="ECO:0000256" key="4">
    <source>
        <dbReference type="ARBA" id="ARBA00022679"/>
    </source>
</evidence>
<dbReference type="AlphaFoldDB" id="M2YE40"/>
<comment type="pathway">
    <text evidence="1 9">Amino-acid biosynthesis; L-arginine biosynthesis; N(2)-acetyl-L-ornithine from L-glutamate: step 2/4.</text>
</comment>
<feature type="binding site" evidence="9">
    <location>
        <begin position="71"/>
        <end position="72"/>
    </location>
    <ligand>
        <name>substrate</name>
    </ligand>
</feature>
<evidence type="ECO:0000256" key="8">
    <source>
        <dbReference type="ARBA" id="ARBA00048141"/>
    </source>
</evidence>
<evidence type="ECO:0000256" key="9">
    <source>
        <dbReference type="HAMAP-Rule" id="MF_00082"/>
    </source>
</evidence>
<protein>
    <recommendedName>
        <fullName evidence="9">Acetylglutamate kinase</fullName>
        <ecNumber evidence="9">2.7.2.8</ecNumber>
    </recommendedName>
    <alternativeName>
        <fullName evidence="9">N-acetyl-L-glutamate 5-phosphotransferase</fullName>
    </alternativeName>
    <alternativeName>
        <fullName evidence="9">NAG kinase</fullName>
        <shortName evidence="9">NAGK</shortName>
    </alternativeName>
</protein>
<evidence type="ECO:0000256" key="1">
    <source>
        <dbReference type="ARBA" id="ARBA00004828"/>
    </source>
</evidence>
<accession>M2YE40</accession>
<dbReference type="Gene3D" id="3.40.1160.10">
    <property type="entry name" value="Acetylglutamate kinase-like"/>
    <property type="match status" value="1"/>
</dbReference>
<dbReference type="SUPFAM" id="SSF53633">
    <property type="entry name" value="Carbamate kinase-like"/>
    <property type="match status" value="1"/>
</dbReference>
<comment type="function">
    <text evidence="9">Catalyzes the ATP-dependent phosphorylation of N-acetyl-L-glutamate.</text>
</comment>
<feature type="region of interest" description="Disordered" evidence="10">
    <location>
        <begin position="296"/>
        <end position="316"/>
    </location>
</feature>
<sequence length="375" mass="39173">MTAPNDRITAARAKAGVLMEALPWISRFSGAVMVFKYGGNAMVSEPLRQAFAADMVFLREVGICPVVVHGGGPQINRMLERLGIESEFRGGLRVTTAEAIDAIRMVLTGQVQRELVSLLNATGPYAVGISGEDASLLNAVRRGTVVDGQEVDLGHVGEIVSVNPEPLRELIQAGRIPVISSISPEVDAHGRFTGEVLNINADTAAAAVAVALGAEKLVALTDIEGLYSDWPDRSSLISSLTDSELRELLPSLQSGMIPKMEAALTAVEGGVPRATIVDGREAHSVLLEIFTDEGIGTEVRPDGTAPAAERPLRRHPEPVGVATAEIDRVVLGSGAGKHPTGEEAAQGSSGAGRSAQTVGAAETAPTETTTTEDPE</sequence>
<evidence type="ECO:0000256" key="2">
    <source>
        <dbReference type="ARBA" id="ARBA00022571"/>
    </source>
</evidence>
<gene>
    <name evidence="9" type="primary">argB</name>
    <name evidence="12" type="ORF">C884_02476</name>
</gene>
<proteinExistence type="inferred from homology"/>
<dbReference type="PRINTS" id="PR00474">
    <property type="entry name" value="GLU5KINASE"/>
</dbReference>
<evidence type="ECO:0000256" key="6">
    <source>
        <dbReference type="ARBA" id="ARBA00022777"/>
    </source>
</evidence>
<keyword evidence="6 9" id="KW-0418">Kinase</keyword>
<feature type="binding site" evidence="9">
    <location>
        <position position="198"/>
    </location>
    <ligand>
        <name>substrate</name>
    </ligand>
</feature>
<dbReference type="CDD" id="cd04250">
    <property type="entry name" value="AAK_NAGK-C"/>
    <property type="match status" value="1"/>
</dbReference>
<evidence type="ECO:0000256" key="5">
    <source>
        <dbReference type="ARBA" id="ARBA00022741"/>
    </source>
</evidence>
<evidence type="ECO:0000259" key="11">
    <source>
        <dbReference type="Pfam" id="PF00696"/>
    </source>
</evidence>
<dbReference type="GO" id="GO:0042450">
    <property type="term" value="P:L-arginine biosynthetic process via ornithine"/>
    <property type="evidence" value="ECO:0007669"/>
    <property type="project" value="UniProtKB-UniRule"/>
</dbReference>
<dbReference type="STRING" id="71999.KPaMU14_07860"/>
<reference evidence="12 13" key="1">
    <citation type="journal article" date="2014" name="Genome Announc.">
        <title>Draft Genome Sequence of Kocuria palustris PEL.</title>
        <authorList>
            <person name="Sharma G."/>
            <person name="Khatri I."/>
            <person name="Subramanian S."/>
        </authorList>
    </citation>
    <scope>NUCLEOTIDE SEQUENCE [LARGE SCALE GENOMIC DNA]</scope>
    <source>
        <strain evidence="12 13">PEL</strain>
    </source>
</reference>
<feature type="binding site" evidence="9">
    <location>
        <position position="93"/>
    </location>
    <ligand>
        <name>substrate</name>
    </ligand>
</feature>
<dbReference type="GO" id="GO:0003991">
    <property type="term" value="F:acetylglutamate kinase activity"/>
    <property type="evidence" value="ECO:0007669"/>
    <property type="project" value="UniProtKB-UniRule"/>
</dbReference>
<dbReference type="UniPathway" id="UPA00068">
    <property type="reaction ID" value="UER00107"/>
</dbReference>
<comment type="caution">
    <text evidence="12">The sequence shown here is derived from an EMBL/GenBank/DDBJ whole genome shotgun (WGS) entry which is preliminary data.</text>
</comment>
<dbReference type="NCBIfam" id="TIGR00761">
    <property type="entry name" value="argB"/>
    <property type="match status" value="1"/>
</dbReference>
<keyword evidence="3 9" id="KW-0028">Amino-acid biosynthesis</keyword>
<dbReference type="PANTHER" id="PTHR23342">
    <property type="entry name" value="N-ACETYLGLUTAMATE SYNTHASE"/>
    <property type="match status" value="1"/>
</dbReference>
<dbReference type="GO" id="GO:0005737">
    <property type="term" value="C:cytoplasm"/>
    <property type="evidence" value="ECO:0007669"/>
    <property type="project" value="UniProtKB-SubCell"/>
</dbReference>
<dbReference type="Pfam" id="PF00696">
    <property type="entry name" value="AA_kinase"/>
    <property type="match status" value="1"/>
</dbReference>